<keyword evidence="3" id="KW-0328">Glycosyltransferase</keyword>
<keyword evidence="1" id="KW-1133">Transmembrane helix</keyword>
<keyword evidence="1" id="KW-0472">Membrane</keyword>
<accession>Q7US53</accession>
<dbReference type="Gene3D" id="2.60.120.560">
    <property type="entry name" value="Exo-inulinase, domain 1"/>
    <property type="match status" value="1"/>
</dbReference>
<feature type="domain" description="3-keto-alpha-glucoside-1,2-lyase/3-keto-2-hydroxy-glucal hydratase" evidence="2">
    <location>
        <begin position="173"/>
        <end position="349"/>
    </location>
</feature>
<organism evidence="3 4">
    <name type="scientific">Rhodopirellula baltica (strain DSM 10527 / NCIMB 13988 / SH1)</name>
    <dbReference type="NCBI Taxonomy" id="243090"/>
    <lineage>
        <taxon>Bacteria</taxon>
        <taxon>Pseudomonadati</taxon>
        <taxon>Planctomycetota</taxon>
        <taxon>Planctomycetia</taxon>
        <taxon>Pirellulales</taxon>
        <taxon>Pirellulaceae</taxon>
        <taxon>Rhodopirellula</taxon>
    </lineage>
</organism>
<dbReference type="Pfam" id="PF06439">
    <property type="entry name" value="3keto-disac_hyd"/>
    <property type="match status" value="1"/>
</dbReference>
<dbReference type="GO" id="GO:0016757">
    <property type="term" value="F:glycosyltransferase activity"/>
    <property type="evidence" value="ECO:0007669"/>
    <property type="project" value="UniProtKB-KW"/>
</dbReference>
<dbReference type="Proteomes" id="UP000001025">
    <property type="component" value="Chromosome"/>
</dbReference>
<dbReference type="OrthoDB" id="259356at2"/>
<evidence type="ECO:0000313" key="4">
    <source>
        <dbReference type="Proteomes" id="UP000001025"/>
    </source>
</evidence>
<dbReference type="STRING" id="243090.RB4707"/>
<evidence type="ECO:0000313" key="3">
    <source>
        <dbReference type="EMBL" id="CAD73944.1"/>
    </source>
</evidence>
<sequence length="356" mass="38995">MAASRVVFLLFLSRLLCKIVMKLLSDACLAGVVVFFGFAAFLVGTVHGETFPSRLLGDWSLDLSTGEPAWMRVEEQSGKPVVSLRIYVGSLGPFHDVDVVDGRVKFDMAKKSKGKRVSTTSVNVGLVNGELDGVMVRTHAERESDRVTFTGTKISGMPADRPDLSKVQFGHPIALFNGKDLTGWVTHEPDKTNGWSVVDGVLQNNTPKTDFSATGDHANLKTLESFEDFWLHLEFLVESQRNSGVYLRGMYEAQVVDRDSRMQGIQGVGAIFGEIAPAKNAGRAGGEWQTYDITLVDRHVTVVLNGQKVIDNEPISRPTAGAIQTNPDEPGPIYLQGDHTNVSYRNLYLAPVISKE</sequence>
<keyword evidence="1" id="KW-0812">Transmembrane</keyword>
<dbReference type="InParanoid" id="Q7US53"/>
<keyword evidence="3" id="KW-0808">Transferase</keyword>
<dbReference type="AlphaFoldDB" id="Q7US53"/>
<dbReference type="EMBL" id="BX294140">
    <property type="protein sequence ID" value="CAD73944.1"/>
    <property type="molecule type" value="Genomic_DNA"/>
</dbReference>
<dbReference type="EC" id="2.4.1.-" evidence="3"/>
<dbReference type="HOGENOM" id="CLU_862589_0_0_0"/>
<dbReference type="eggNOG" id="COG3291">
    <property type="taxonomic scope" value="Bacteria"/>
</dbReference>
<dbReference type="EnsemblBacteria" id="CAD73944">
    <property type="protein sequence ID" value="CAD73944"/>
    <property type="gene ID" value="RB4707"/>
</dbReference>
<gene>
    <name evidence="3" type="ordered locus">RB4707</name>
</gene>
<dbReference type="InterPro" id="IPR010496">
    <property type="entry name" value="AL/BT2_dom"/>
</dbReference>
<protein>
    <submittedName>
        <fullName evidence="3">Probable large multifunctional protein-putative glycosyl hydrolase</fullName>
        <ecNumber evidence="3">2.4.1.-</ecNumber>
    </submittedName>
</protein>
<dbReference type="GO" id="GO:0016787">
    <property type="term" value="F:hydrolase activity"/>
    <property type="evidence" value="ECO:0007669"/>
    <property type="project" value="UniProtKB-KW"/>
</dbReference>
<proteinExistence type="predicted"/>
<evidence type="ECO:0000256" key="1">
    <source>
        <dbReference type="SAM" id="Phobius"/>
    </source>
</evidence>
<dbReference type="KEGG" id="rba:RB4707"/>
<keyword evidence="3" id="KW-0378">Hydrolase</keyword>
<name>Q7US53_RHOBA</name>
<feature type="transmembrane region" description="Helical" evidence="1">
    <location>
        <begin position="27"/>
        <end position="46"/>
    </location>
</feature>
<keyword evidence="4" id="KW-1185">Reference proteome</keyword>
<evidence type="ECO:0000259" key="2">
    <source>
        <dbReference type="Pfam" id="PF06439"/>
    </source>
</evidence>
<reference evidence="3 4" key="1">
    <citation type="journal article" date="2003" name="Proc. Natl. Acad. Sci. U.S.A.">
        <title>Complete genome sequence of the marine planctomycete Pirellula sp. strain 1.</title>
        <authorList>
            <person name="Gloeckner F.O."/>
            <person name="Kube M."/>
            <person name="Bauer M."/>
            <person name="Teeling H."/>
            <person name="Lombardot T."/>
            <person name="Ludwig W."/>
            <person name="Gade D."/>
            <person name="Beck A."/>
            <person name="Borzym K."/>
            <person name="Heitmann K."/>
            <person name="Rabus R."/>
            <person name="Schlesner H."/>
            <person name="Amann R."/>
            <person name="Reinhardt R."/>
        </authorList>
    </citation>
    <scope>NUCLEOTIDE SEQUENCE [LARGE SCALE GENOMIC DNA]</scope>
    <source>
        <strain evidence="4">DSM 10527 / NCIMB 13988 / SH1</strain>
    </source>
</reference>
<dbReference type="PATRIC" id="fig|243090.15.peg.2212"/>